<keyword evidence="3 5" id="KW-0285">Flavoprotein</keyword>
<name>A0ABR9G539_9GAMM</name>
<dbReference type="PANTHER" id="PTHR11552:SF147">
    <property type="entry name" value="CHOLINE DEHYDROGENASE, MITOCHONDRIAL"/>
    <property type="match status" value="1"/>
</dbReference>
<feature type="domain" description="Glucose-methanol-choline oxidoreductase N-terminal" evidence="7">
    <location>
        <begin position="252"/>
        <end position="266"/>
    </location>
</feature>
<dbReference type="InterPro" id="IPR007867">
    <property type="entry name" value="GMC_OxRtase_C"/>
</dbReference>
<dbReference type="PROSITE" id="PS00624">
    <property type="entry name" value="GMC_OXRED_2"/>
    <property type="match status" value="1"/>
</dbReference>
<evidence type="ECO:0000256" key="5">
    <source>
        <dbReference type="RuleBase" id="RU003968"/>
    </source>
</evidence>
<proteinExistence type="inferred from homology"/>
<dbReference type="EC" id="1.1.99.1" evidence="8"/>
<dbReference type="SUPFAM" id="SSF54373">
    <property type="entry name" value="FAD-linked reductases, C-terminal domain"/>
    <property type="match status" value="1"/>
</dbReference>
<dbReference type="InterPro" id="IPR036188">
    <property type="entry name" value="FAD/NAD-bd_sf"/>
</dbReference>
<dbReference type="PROSITE" id="PS00623">
    <property type="entry name" value="GMC_OXRED_1"/>
    <property type="match status" value="1"/>
</dbReference>
<keyword evidence="4 5" id="KW-0274">FAD</keyword>
<comment type="caution">
    <text evidence="8">The sequence shown here is derived from an EMBL/GenBank/DDBJ whole genome shotgun (WGS) entry which is preliminary data.</text>
</comment>
<gene>
    <name evidence="8" type="ORF">IGX34_02100</name>
</gene>
<dbReference type="Proteomes" id="UP000651010">
    <property type="component" value="Unassembled WGS sequence"/>
</dbReference>
<accession>A0ABR9G539</accession>
<evidence type="ECO:0000256" key="4">
    <source>
        <dbReference type="ARBA" id="ARBA00022827"/>
    </source>
</evidence>
<protein>
    <submittedName>
        <fullName evidence="8">Choline dehydrogenase</fullName>
        <ecNumber evidence="8">1.1.99.1</ecNumber>
    </submittedName>
</protein>
<dbReference type="InterPro" id="IPR012132">
    <property type="entry name" value="GMC_OxRdtase"/>
</dbReference>
<dbReference type="Pfam" id="PF05199">
    <property type="entry name" value="GMC_oxred_C"/>
    <property type="match status" value="1"/>
</dbReference>
<dbReference type="Gene3D" id="3.30.560.10">
    <property type="entry name" value="Glucose Oxidase, domain 3"/>
    <property type="match status" value="1"/>
</dbReference>
<reference evidence="8 9" key="1">
    <citation type="submission" date="2020-09" db="EMBL/GenBank/DDBJ databases">
        <title>Dyella sp. 7MK23 isolated from forest soil.</title>
        <authorList>
            <person name="Fu J."/>
        </authorList>
    </citation>
    <scope>NUCLEOTIDE SEQUENCE [LARGE SCALE GENOMIC DNA]</scope>
    <source>
        <strain evidence="8 9">7MK23</strain>
    </source>
</reference>
<dbReference type="Gene3D" id="3.50.50.60">
    <property type="entry name" value="FAD/NAD(P)-binding domain"/>
    <property type="match status" value="1"/>
</dbReference>
<dbReference type="SUPFAM" id="SSF51905">
    <property type="entry name" value="FAD/NAD(P)-binding domain"/>
    <property type="match status" value="1"/>
</dbReference>
<evidence type="ECO:0000256" key="3">
    <source>
        <dbReference type="ARBA" id="ARBA00022630"/>
    </source>
</evidence>
<sequence>MEYDYVIVGAGSAGCVLAHRLSADPTTRVLLLEAGGADWHPLIHMPAGIARLANNRQLNWNYHTEPEAALQGRRLWWPRGKTLGGSSSINAMCYVRGVPADYDSWAAATDDARWSWPQVLPWFLHSEDNTRGASAWHANGGLLGVADLRYHNPLSAMLIDAGASAGFGRNADFNGPDQAGFGFYQVTQRDGARCSTATAFLRCARKRANLEVRTHAPVARIRIERGRATAVELQHARGREIIHAGEIVLAAGAINSPQLLMLSGIGPADHLRESGIAPLLDLPGVGENLHDHLDICSLVSCTQDITYDHLNELAAGWRYLRHRDGPGTSNVAESGGFVRSRLAENARCDIQFHFVPALLDDHGRHRLPGIGYTLHACYLHPHSRGRLRLRTADPMAPIAIHAHYLSDPAGHDLARMIEAAKLSREILAQPAFDPYRGRPVYPETEPRTDGEWEQFIRRKAETIYHPAGTCRMGRDERAVVDSELRVHGVDGLRVVDASVMPTLPSGNTNAPTIMIAERAAALLLAQHQPPVGTLASTEGP</sequence>
<evidence type="ECO:0000256" key="1">
    <source>
        <dbReference type="ARBA" id="ARBA00001974"/>
    </source>
</evidence>
<comment type="cofactor">
    <cofactor evidence="1">
        <name>FAD</name>
        <dbReference type="ChEBI" id="CHEBI:57692"/>
    </cofactor>
</comment>
<keyword evidence="8" id="KW-0560">Oxidoreductase</keyword>
<comment type="similarity">
    <text evidence="2 5">Belongs to the GMC oxidoreductase family.</text>
</comment>
<dbReference type="PANTHER" id="PTHR11552">
    <property type="entry name" value="GLUCOSE-METHANOL-CHOLINE GMC OXIDOREDUCTASE"/>
    <property type="match status" value="1"/>
</dbReference>
<dbReference type="EMBL" id="JACZZA010000001">
    <property type="protein sequence ID" value="MBE1159158.1"/>
    <property type="molecule type" value="Genomic_DNA"/>
</dbReference>
<keyword evidence="9" id="KW-1185">Reference proteome</keyword>
<dbReference type="GO" id="GO:0008812">
    <property type="term" value="F:choline dehydrogenase activity"/>
    <property type="evidence" value="ECO:0007669"/>
    <property type="project" value="UniProtKB-EC"/>
</dbReference>
<dbReference type="InterPro" id="IPR000172">
    <property type="entry name" value="GMC_OxRdtase_N"/>
</dbReference>
<evidence type="ECO:0000259" key="6">
    <source>
        <dbReference type="PROSITE" id="PS00623"/>
    </source>
</evidence>
<feature type="domain" description="Glucose-methanol-choline oxidoreductase N-terminal" evidence="6">
    <location>
        <begin position="80"/>
        <end position="103"/>
    </location>
</feature>
<evidence type="ECO:0000313" key="9">
    <source>
        <dbReference type="Proteomes" id="UP000651010"/>
    </source>
</evidence>
<evidence type="ECO:0000313" key="8">
    <source>
        <dbReference type="EMBL" id="MBE1159158.1"/>
    </source>
</evidence>
<dbReference type="NCBIfam" id="NF002550">
    <property type="entry name" value="PRK02106.1"/>
    <property type="match status" value="1"/>
</dbReference>
<dbReference type="RefSeq" id="WP_192554001.1">
    <property type="nucleotide sequence ID" value="NZ_JACZZA010000001.1"/>
</dbReference>
<evidence type="ECO:0000259" key="7">
    <source>
        <dbReference type="PROSITE" id="PS00624"/>
    </source>
</evidence>
<evidence type="ECO:0000256" key="2">
    <source>
        <dbReference type="ARBA" id="ARBA00010790"/>
    </source>
</evidence>
<dbReference type="Pfam" id="PF00732">
    <property type="entry name" value="GMC_oxred_N"/>
    <property type="match status" value="1"/>
</dbReference>
<organism evidence="8 9">
    <name type="scientific">Dyella acidiphila</name>
    <dbReference type="NCBI Taxonomy" id="2775866"/>
    <lineage>
        <taxon>Bacteria</taxon>
        <taxon>Pseudomonadati</taxon>
        <taxon>Pseudomonadota</taxon>
        <taxon>Gammaproteobacteria</taxon>
        <taxon>Lysobacterales</taxon>
        <taxon>Rhodanobacteraceae</taxon>
        <taxon>Dyella</taxon>
    </lineage>
</organism>
<dbReference type="PIRSF" id="PIRSF000137">
    <property type="entry name" value="Alcohol_oxidase"/>
    <property type="match status" value="1"/>
</dbReference>